<keyword evidence="7 8" id="KW-0472">Membrane</keyword>
<dbReference type="EMBL" id="KQ414784">
    <property type="protein sequence ID" value="KOC61050.1"/>
    <property type="molecule type" value="Genomic_DNA"/>
</dbReference>
<dbReference type="STRING" id="597456.A0A0L7QQZ4"/>
<dbReference type="PRINTS" id="PR00926">
    <property type="entry name" value="MITOCARRIER"/>
</dbReference>
<evidence type="ECO:0000256" key="1">
    <source>
        <dbReference type="ARBA" id="ARBA00004141"/>
    </source>
</evidence>
<feature type="repeat" description="Solcar" evidence="8">
    <location>
        <begin position="102"/>
        <end position="193"/>
    </location>
</feature>
<sequence length="297" mass="32443">MLLLVNLNQNQTLPTYVNFIIGGLSGAMGQTVTHPLDVTKVRMQISKASLVDVVKASLQEVGVSGFYIGWTAGLLRQLTYTTTRLGIYTTLYNWAQSQFDHLNYPAMIGIGMISGVMGSFIGTPTDLVLVRMIADIKLPPEQRWNYRNAITGLIDISKAEGIAGLWRGAVPTMTRAAIVNGMQLGTYSRAKLMFKDTGFFEEGILLSFLAAMASGFVMSVTSLPVDVAKTRIQNWTSPTKPPGVIGMISNIAQTEGLPALWRGFLPYFSRAAPNAVVTMICLDQLTQLYIKVFMSAE</sequence>
<dbReference type="Pfam" id="PF00153">
    <property type="entry name" value="Mito_carr"/>
    <property type="match status" value="3"/>
</dbReference>
<protein>
    <submittedName>
        <fullName evidence="11">Mitochondrial 2-oxoglutarate/malate carrier protein</fullName>
    </submittedName>
</protein>
<feature type="repeat" description="Solcar" evidence="8">
    <location>
        <begin position="202"/>
        <end position="288"/>
    </location>
</feature>
<dbReference type="PROSITE" id="PS50920">
    <property type="entry name" value="SOLCAR"/>
    <property type="match status" value="3"/>
</dbReference>
<reference evidence="11 12" key="1">
    <citation type="submission" date="2015-07" db="EMBL/GenBank/DDBJ databases">
        <title>The genome of Habropoda laboriosa.</title>
        <authorList>
            <person name="Pan H."/>
            <person name="Kapheim K."/>
        </authorList>
    </citation>
    <scope>NUCLEOTIDE SEQUENCE [LARGE SCALE GENOMIC DNA]</scope>
    <source>
        <strain evidence="11">0110345459</strain>
    </source>
</reference>
<comment type="subcellular location">
    <subcellularLocation>
        <location evidence="1">Membrane</location>
        <topology evidence="1">Multi-pass membrane protein</topology>
    </subcellularLocation>
</comment>
<dbReference type="GO" id="GO:0016020">
    <property type="term" value="C:membrane"/>
    <property type="evidence" value="ECO:0007669"/>
    <property type="project" value="UniProtKB-SubCell"/>
</dbReference>
<dbReference type="OrthoDB" id="2117703at2759"/>
<dbReference type="InterPro" id="IPR002067">
    <property type="entry name" value="MCP"/>
</dbReference>
<evidence type="ECO:0000256" key="6">
    <source>
        <dbReference type="ARBA" id="ARBA00022989"/>
    </source>
</evidence>
<dbReference type="PANTHER" id="PTHR45618">
    <property type="entry name" value="MITOCHONDRIAL DICARBOXYLATE CARRIER-RELATED"/>
    <property type="match status" value="1"/>
</dbReference>
<evidence type="ECO:0000256" key="3">
    <source>
        <dbReference type="ARBA" id="ARBA00022448"/>
    </source>
</evidence>
<dbReference type="SUPFAM" id="SSF103506">
    <property type="entry name" value="Mitochondrial carrier"/>
    <property type="match status" value="1"/>
</dbReference>
<proteinExistence type="inferred from homology"/>
<name>A0A0L7QQZ4_9HYME</name>
<keyword evidence="3 9" id="KW-0813">Transport</keyword>
<dbReference type="InterPro" id="IPR050391">
    <property type="entry name" value="Mito_Metabolite_Transporter"/>
</dbReference>
<evidence type="ECO:0000256" key="9">
    <source>
        <dbReference type="RuleBase" id="RU000488"/>
    </source>
</evidence>
<keyword evidence="12" id="KW-1185">Reference proteome</keyword>
<evidence type="ECO:0000256" key="4">
    <source>
        <dbReference type="ARBA" id="ARBA00022692"/>
    </source>
</evidence>
<accession>A0A0L7QQZ4</accession>
<keyword evidence="4 8" id="KW-0812">Transmembrane</keyword>
<dbReference type="GO" id="GO:0055085">
    <property type="term" value="P:transmembrane transport"/>
    <property type="evidence" value="ECO:0007669"/>
    <property type="project" value="InterPro"/>
</dbReference>
<feature type="transmembrane region" description="Helical" evidence="10">
    <location>
        <begin position="203"/>
        <end position="225"/>
    </location>
</feature>
<feature type="repeat" description="Solcar" evidence="8">
    <location>
        <begin position="13"/>
        <end position="94"/>
    </location>
</feature>
<dbReference type="InterPro" id="IPR018108">
    <property type="entry name" value="MCP_transmembrane"/>
</dbReference>
<organism evidence="11 12">
    <name type="scientific">Habropoda laboriosa</name>
    <dbReference type="NCBI Taxonomy" id="597456"/>
    <lineage>
        <taxon>Eukaryota</taxon>
        <taxon>Metazoa</taxon>
        <taxon>Ecdysozoa</taxon>
        <taxon>Arthropoda</taxon>
        <taxon>Hexapoda</taxon>
        <taxon>Insecta</taxon>
        <taxon>Pterygota</taxon>
        <taxon>Neoptera</taxon>
        <taxon>Endopterygota</taxon>
        <taxon>Hymenoptera</taxon>
        <taxon>Apocrita</taxon>
        <taxon>Aculeata</taxon>
        <taxon>Apoidea</taxon>
        <taxon>Anthophila</taxon>
        <taxon>Apidae</taxon>
        <taxon>Habropoda</taxon>
    </lineage>
</organism>
<dbReference type="Proteomes" id="UP000053825">
    <property type="component" value="Unassembled WGS sequence"/>
</dbReference>
<dbReference type="InterPro" id="IPR023395">
    <property type="entry name" value="MCP_dom_sf"/>
</dbReference>
<comment type="similarity">
    <text evidence="2 9">Belongs to the mitochondrial carrier (TC 2.A.29) family.</text>
</comment>
<keyword evidence="6 10" id="KW-1133">Transmembrane helix</keyword>
<evidence type="ECO:0000256" key="5">
    <source>
        <dbReference type="ARBA" id="ARBA00022737"/>
    </source>
</evidence>
<evidence type="ECO:0000313" key="12">
    <source>
        <dbReference type="Proteomes" id="UP000053825"/>
    </source>
</evidence>
<evidence type="ECO:0000256" key="10">
    <source>
        <dbReference type="SAM" id="Phobius"/>
    </source>
</evidence>
<gene>
    <name evidence="11" type="ORF">WH47_04315</name>
</gene>
<dbReference type="Gene3D" id="1.50.40.10">
    <property type="entry name" value="Mitochondrial carrier domain"/>
    <property type="match status" value="1"/>
</dbReference>
<evidence type="ECO:0000256" key="7">
    <source>
        <dbReference type="ARBA" id="ARBA00023136"/>
    </source>
</evidence>
<evidence type="ECO:0000256" key="8">
    <source>
        <dbReference type="PROSITE-ProRule" id="PRU00282"/>
    </source>
</evidence>
<keyword evidence="5" id="KW-0677">Repeat</keyword>
<evidence type="ECO:0000256" key="2">
    <source>
        <dbReference type="ARBA" id="ARBA00006375"/>
    </source>
</evidence>
<dbReference type="AlphaFoldDB" id="A0A0L7QQZ4"/>
<evidence type="ECO:0000313" key="11">
    <source>
        <dbReference type="EMBL" id="KOC61050.1"/>
    </source>
</evidence>